<dbReference type="Proteomes" id="UP000075787">
    <property type="component" value="Unassembled WGS sequence"/>
</dbReference>
<sequence>MKISIDLDCTPEEARRAVGLPDLTPLHNMFLTEMQKQMAQAMKTMDGDNIIRSWMPGGQGWDQMQKFWSGLATAGTTGGVKKDG</sequence>
<dbReference type="EMBL" id="LPZR01000178">
    <property type="protein sequence ID" value="KYO51255.1"/>
    <property type="molecule type" value="Genomic_DNA"/>
</dbReference>
<organism evidence="2 3">
    <name type="scientific">Tistrella mobilis</name>
    <dbReference type="NCBI Taxonomy" id="171437"/>
    <lineage>
        <taxon>Bacteria</taxon>
        <taxon>Pseudomonadati</taxon>
        <taxon>Pseudomonadota</taxon>
        <taxon>Alphaproteobacteria</taxon>
        <taxon>Geminicoccales</taxon>
        <taxon>Geminicoccaceae</taxon>
        <taxon>Tistrella</taxon>
    </lineage>
</organism>
<name>A0A162KH42_9PROT</name>
<evidence type="ECO:0000313" key="1">
    <source>
        <dbReference type="EMBL" id="HAE47852.1"/>
    </source>
</evidence>
<reference evidence="1 4" key="2">
    <citation type="journal article" date="2018" name="Nat. Biotechnol.">
        <title>A standardized bacterial taxonomy based on genome phylogeny substantially revises the tree of life.</title>
        <authorList>
            <person name="Parks D.H."/>
            <person name="Chuvochina M."/>
            <person name="Waite D.W."/>
            <person name="Rinke C."/>
            <person name="Skarshewski A."/>
            <person name="Chaumeil P.A."/>
            <person name="Hugenholtz P."/>
        </authorList>
    </citation>
    <scope>NUCLEOTIDE SEQUENCE [LARGE SCALE GENOMIC DNA]</scope>
    <source>
        <strain evidence="1">UBA8739</strain>
    </source>
</reference>
<dbReference type="EMBL" id="DMAI01000159">
    <property type="protein sequence ID" value="HAE47852.1"/>
    <property type="molecule type" value="Genomic_DNA"/>
</dbReference>
<proteinExistence type="predicted"/>
<dbReference type="OrthoDB" id="5740990at2"/>
<dbReference type="InterPro" id="IPR045502">
    <property type="entry name" value="DUF6489"/>
</dbReference>
<reference evidence="2 3" key="1">
    <citation type="submission" date="2015-12" db="EMBL/GenBank/DDBJ databases">
        <title>Genome sequence of Tistrella mobilis MCCC 1A02139.</title>
        <authorList>
            <person name="Lu L."/>
            <person name="Lai Q."/>
            <person name="Shao Z."/>
            <person name="Qian P."/>
        </authorList>
    </citation>
    <scope>NUCLEOTIDE SEQUENCE [LARGE SCALE GENOMIC DNA]</scope>
    <source>
        <strain evidence="2 3">MCCC 1A02139</strain>
    </source>
</reference>
<dbReference type="Proteomes" id="UP000257706">
    <property type="component" value="Unassembled WGS sequence"/>
</dbReference>
<accession>A0A162KH42</accession>
<comment type="caution">
    <text evidence="2">The sequence shown here is derived from an EMBL/GenBank/DDBJ whole genome shotgun (WGS) entry which is preliminary data.</text>
</comment>
<gene>
    <name evidence="2" type="ORF">AUP44_09715</name>
    <name evidence="1" type="ORF">DCK97_10570</name>
</gene>
<dbReference type="AlphaFoldDB" id="A0A162KH42"/>
<evidence type="ECO:0000313" key="2">
    <source>
        <dbReference type="EMBL" id="KYO51255.1"/>
    </source>
</evidence>
<dbReference type="GeneID" id="97244199"/>
<evidence type="ECO:0000313" key="4">
    <source>
        <dbReference type="Proteomes" id="UP000257706"/>
    </source>
</evidence>
<evidence type="ECO:0000313" key="3">
    <source>
        <dbReference type="Proteomes" id="UP000075787"/>
    </source>
</evidence>
<dbReference type="OMA" id="NIIRSWM"/>
<dbReference type="Pfam" id="PF20099">
    <property type="entry name" value="DUF6489"/>
    <property type="match status" value="1"/>
</dbReference>
<protein>
    <submittedName>
        <fullName evidence="2">Uncharacterized protein</fullName>
    </submittedName>
</protein>
<dbReference type="RefSeq" id="WP_014746928.1">
    <property type="nucleotide sequence ID" value="NZ_CP121013.1"/>
</dbReference>